<reference evidence="1 2" key="1">
    <citation type="submission" date="2020-08" db="EMBL/GenBank/DDBJ databases">
        <title>Sequencing the genomes of 1000 actinobacteria strains.</title>
        <authorList>
            <person name="Klenk H.-P."/>
        </authorList>
    </citation>
    <scope>NUCLEOTIDE SEQUENCE [LARGE SCALE GENOMIC DNA]</scope>
    <source>
        <strain evidence="1 2">DSM 45582</strain>
    </source>
</reference>
<proteinExistence type="predicted"/>
<comment type="caution">
    <text evidence="1">The sequence shown here is derived from an EMBL/GenBank/DDBJ whole genome shotgun (WGS) entry which is preliminary data.</text>
</comment>
<organism evidence="1 2">
    <name type="scientific">Saccharopolyspora gloriosae</name>
    <dbReference type="NCBI Taxonomy" id="455344"/>
    <lineage>
        <taxon>Bacteria</taxon>
        <taxon>Bacillati</taxon>
        <taxon>Actinomycetota</taxon>
        <taxon>Actinomycetes</taxon>
        <taxon>Pseudonocardiales</taxon>
        <taxon>Pseudonocardiaceae</taxon>
        <taxon>Saccharopolyspora</taxon>
    </lineage>
</organism>
<dbReference type="EMBL" id="JACHIV010000001">
    <property type="protein sequence ID" value="MBB5067190.1"/>
    <property type="molecule type" value="Genomic_DNA"/>
</dbReference>
<accession>A0A840N5C3</accession>
<name>A0A840N5C3_9PSEU</name>
<protein>
    <submittedName>
        <fullName evidence="1">Ribosomal protein L37E</fullName>
    </submittedName>
</protein>
<evidence type="ECO:0000313" key="1">
    <source>
        <dbReference type="EMBL" id="MBB5067190.1"/>
    </source>
</evidence>
<sequence>MGMFEMKPKLATVKGRAVRCVVCGHDAFWSREVKLNSSGAELISMAWANQSAVGLICADCGYVHEFAGKRPKLWSQKRGYPEGAK</sequence>
<dbReference type="GO" id="GO:0005840">
    <property type="term" value="C:ribosome"/>
    <property type="evidence" value="ECO:0007669"/>
    <property type="project" value="UniProtKB-KW"/>
</dbReference>
<keyword evidence="2" id="KW-1185">Reference proteome</keyword>
<keyword evidence="1" id="KW-0689">Ribosomal protein</keyword>
<gene>
    <name evidence="1" type="ORF">BJ969_000278</name>
</gene>
<dbReference type="AlphaFoldDB" id="A0A840N5C3"/>
<keyword evidence="1" id="KW-0687">Ribonucleoprotein</keyword>
<dbReference type="Proteomes" id="UP000580474">
    <property type="component" value="Unassembled WGS sequence"/>
</dbReference>
<dbReference type="RefSeq" id="WP_221315673.1">
    <property type="nucleotide sequence ID" value="NZ_JACHIV010000001.1"/>
</dbReference>
<evidence type="ECO:0000313" key="2">
    <source>
        <dbReference type="Proteomes" id="UP000580474"/>
    </source>
</evidence>